<accession>A0ABR1KA19</accession>
<evidence type="ECO:0000313" key="3">
    <source>
        <dbReference type="Proteomes" id="UP001363622"/>
    </source>
</evidence>
<evidence type="ECO:0000313" key="1">
    <source>
        <dbReference type="EMBL" id="KAK7509240.1"/>
    </source>
</evidence>
<protein>
    <submittedName>
        <fullName evidence="1">Uncharacterized protein</fullName>
    </submittedName>
</protein>
<gene>
    <name evidence="2" type="ORF">IWZ03DRAFT_377604</name>
    <name evidence="1" type="ORF">IWZ03DRAFT_390843</name>
</gene>
<proteinExistence type="predicted"/>
<dbReference type="EMBL" id="JBBPHU010000005">
    <property type="protein sequence ID" value="KAK7517984.1"/>
    <property type="molecule type" value="Genomic_DNA"/>
</dbReference>
<sequence length="168" mass="18672">MTHPIPSHPPPPPIPQTTDCGAWWCSASARFFPSSRRYTRTAAPSGSAGAWRNPLFPLPPFVHSTLSLLAALVGSSWLRIDRCVFFFFFFFLLRRSQRLPWEGPPSDGAGFGWDGMGGMRIGGAKSLGMVWDRMVEDGSMDRCRVPTCLLVCLVRWMGGWVVDTSVLH</sequence>
<dbReference type="Proteomes" id="UP001363622">
    <property type="component" value="Unassembled WGS sequence"/>
</dbReference>
<name>A0ABR1KA19_9PEZI</name>
<evidence type="ECO:0000313" key="2">
    <source>
        <dbReference type="EMBL" id="KAK7517984.1"/>
    </source>
</evidence>
<dbReference type="EMBL" id="JBBPHU010000019">
    <property type="protein sequence ID" value="KAK7509240.1"/>
    <property type="molecule type" value="Genomic_DNA"/>
</dbReference>
<organism evidence="1 3">
    <name type="scientific">Phyllosticta citriasiana</name>
    <dbReference type="NCBI Taxonomy" id="595635"/>
    <lineage>
        <taxon>Eukaryota</taxon>
        <taxon>Fungi</taxon>
        <taxon>Dikarya</taxon>
        <taxon>Ascomycota</taxon>
        <taxon>Pezizomycotina</taxon>
        <taxon>Dothideomycetes</taxon>
        <taxon>Dothideomycetes incertae sedis</taxon>
        <taxon>Botryosphaeriales</taxon>
        <taxon>Phyllostictaceae</taxon>
        <taxon>Phyllosticta</taxon>
    </lineage>
</organism>
<keyword evidence="3" id="KW-1185">Reference proteome</keyword>
<comment type="caution">
    <text evidence="1">The sequence shown here is derived from an EMBL/GenBank/DDBJ whole genome shotgun (WGS) entry which is preliminary data.</text>
</comment>
<reference evidence="1 3" key="1">
    <citation type="submission" date="2024-04" db="EMBL/GenBank/DDBJ databases">
        <title>Phyllosticta paracitricarpa is synonymous to the EU quarantine fungus P. citricarpa based on phylogenomic analyses.</title>
        <authorList>
            <consortium name="Lawrence Berkeley National Laboratory"/>
            <person name="Van Ingen-Buijs V.A."/>
            <person name="Van Westerhoven A.C."/>
            <person name="Haridas S."/>
            <person name="Skiadas P."/>
            <person name="Martin F."/>
            <person name="Groenewald J.Z."/>
            <person name="Crous P.W."/>
            <person name="Seidl M.F."/>
        </authorList>
    </citation>
    <scope>NUCLEOTIDE SEQUENCE [LARGE SCALE GENOMIC DNA]</scope>
    <source>
        <strain evidence="1 3">CBS 123371</strain>
    </source>
</reference>